<evidence type="ECO:0008006" key="3">
    <source>
        <dbReference type="Google" id="ProtNLM"/>
    </source>
</evidence>
<evidence type="ECO:0000313" key="2">
    <source>
        <dbReference type="Proteomes" id="UP000269396"/>
    </source>
</evidence>
<dbReference type="Proteomes" id="UP000269396">
    <property type="component" value="Unassembled WGS sequence"/>
</dbReference>
<organism evidence="1 2">
    <name type="scientific">Schistosoma mattheei</name>
    <dbReference type="NCBI Taxonomy" id="31246"/>
    <lineage>
        <taxon>Eukaryota</taxon>
        <taxon>Metazoa</taxon>
        <taxon>Spiralia</taxon>
        <taxon>Lophotrochozoa</taxon>
        <taxon>Platyhelminthes</taxon>
        <taxon>Trematoda</taxon>
        <taxon>Digenea</taxon>
        <taxon>Strigeidida</taxon>
        <taxon>Schistosomatoidea</taxon>
        <taxon>Schistosomatidae</taxon>
        <taxon>Schistosoma</taxon>
    </lineage>
</organism>
<name>A0A3P8KGK5_9TREM</name>
<dbReference type="PANTHER" id="PTHR19446">
    <property type="entry name" value="REVERSE TRANSCRIPTASES"/>
    <property type="match status" value="1"/>
</dbReference>
<accession>A0A3P8KGK5</accession>
<keyword evidence="2" id="KW-1185">Reference proteome</keyword>
<proteinExistence type="predicted"/>
<reference evidence="1 2" key="1">
    <citation type="submission" date="2018-11" db="EMBL/GenBank/DDBJ databases">
        <authorList>
            <consortium name="Pathogen Informatics"/>
        </authorList>
    </citation>
    <scope>NUCLEOTIDE SEQUENCE [LARGE SCALE GENOMIC DNA]</scope>
    <source>
        <strain>Denwood</strain>
        <strain evidence="2">Zambia</strain>
    </source>
</reference>
<gene>
    <name evidence="1" type="ORF">SMTD_LOCUS19508</name>
</gene>
<dbReference type="AlphaFoldDB" id="A0A3P8KGK5"/>
<evidence type="ECO:0000313" key="1">
    <source>
        <dbReference type="EMBL" id="VDP80023.1"/>
    </source>
</evidence>
<sequence>MTGKYGEPERTVKDKEGKTITEIQAQRNGWAEYFEKLLNRPAPLNPPDIEAAHTDLPIDDTLQMVEEIRMAIRLIKCEKATVPDNIAAEALKSEIEANTNMLHPFRKIWKEEQVPTDWKEGRLIKIPKKGDLNKCESYRGIILL</sequence>
<dbReference type="EMBL" id="UZAL01042442">
    <property type="protein sequence ID" value="VDP80023.1"/>
    <property type="molecule type" value="Genomic_DNA"/>
</dbReference>
<protein>
    <recommendedName>
        <fullName evidence="3">Reverse transcriptase domain-containing protein</fullName>
    </recommendedName>
</protein>